<dbReference type="Proteomes" id="UP000051256">
    <property type="component" value="Unassembled WGS sequence"/>
</dbReference>
<dbReference type="GO" id="GO:0032259">
    <property type="term" value="P:methylation"/>
    <property type="evidence" value="ECO:0007669"/>
    <property type="project" value="UniProtKB-KW"/>
</dbReference>
<evidence type="ECO:0000256" key="7">
    <source>
        <dbReference type="ARBA" id="ARBA00023204"/>
    </source>
</evidence>
<dbReference type="InterPro" id="IPR036388">
    <property type="entry name" value="WH-like_DNA-bd_sf"/>
</dbReference>
<accession>A0A0R2D2I9</accession>
<comment type="catalytic activity">
    <reaction evidence="1 9">
        <text>a 4-O-methyl-thymidine in DNA + L-cysteinyl-[protein] = a thymidine in DNA + S-methyl-L-cysteinyl-[protein]</text>
        <dbReference type="Rhea" id="RHEA:53428"/>
        <dbReference type="Rhea" id="RHEA-COMP:10131"/>
        <dbReference type="Rhea" id="RHEA-COMP:10132"/>
        <dbReference type="Rhea" id="RHEA-COMP:13555"/>
        <dbReference type="Rhea" id="RHEA-COMP:13556"/>
        <dbReference type="ChEBI" id="CHEBI:29950"/>
        <dbReference type="ChEBI" id="CHEBI:82612"/>
        <dbReference type="ChEBI" id="CHEBI:137386"/>
        <dbReference type="ChEBI" id="CHEBI:137387"/>
        <dbReference type="EC" id="2.1.1.63"/>
    </reaction>
</comment>
<evidence type="ECO:0000259" key="10">
    <source>
        <dbReference type="Pfam" id="PF01035"/>
    </source>
</evidence>
<comment type="subcellular location">
    <subcellularLocation>
        <location evidence="9">Cytoplasm</location>
    </subcellularLocation>
</comment>
<dbReference type="InterPro" id="IPR001497">
    <property type="entry name" value="MethylDNA_cys_MeTrfase_AS"/>
</dbReference>
<name>A0A0R2D2I9_9LACO</name>
<dbReference type="PROSITE" id="PS00374">
    <property type="entry name" value="MGMT"/>
    <property type="match status" value="1"/>
</dbReference>
<evidence type="ECO:0000313" key="11">
    <source>
        <dbReference type="EMBL" id="KRM94470.1"/>
    </source>
</evidence>
<reference evidence="11 12" key="1">
    <citation type="journal article" date="2015" name="Genome Announc.">
        <title>Expanding the biotechnology potential of lactobacilli through comparative genomics of 213 strains and associated genera.</title>
        <authorList>
            <person name="Sun Z."/>
            <person name="Harris H.M."/>
            <person name="McCann A."/>
            <person name="Guo C."/>
            <person name="Argimon S."/>
            <person name="Zhang W."/>
            <person name="Yang X."/>
            <person name="Jeffery I.B."/>
            <person name="Cooney J.C."/>
            <person name="Kagawa T.F."/>
            <person name="Liu W."/>
            <person name="Song Y."/>
            <person name="Salvetti E."/>
            <person name="Wrobel A."/>
            <person name="Rasinkangas P."/>
            <person name="Parkhill J."/>
            <person name="Rea M.C."/>
            <person name="O'Sullivan O."/>
            <person name="Ritari J."/>
            <person name="Douillard F.P."/>
            <person name="Paul Ross R."/>
            <person name="Yang R."/>
            <person name="Briner A.E."/>
            <person name="Felis G.E."/>
            <person name="de Vos W.M."/>
            <person name="Barrangou R."/>
            <person name="Klaenhammer T.R."/>
            <person name="Caufield P.W."/>
            <person name="Cui Y."/>
            <person name="Zhang H."/>
            <person name="O'Toole P.W."/>
        </authorList>
    </citation>
    <scope>NUCLEOTIDE SEQUENCE [LARGE SCALE GENOMIC DNA]</scope>
    <source>
        <strain evidence="11 12">DSM 24302</strain>
    </source>
</reference>
<keyword evidence="6 9" id="KW-0227">DNA damage</keyword>
<dbReference type="InterPro" id="IPR014048">
    <property type="entry name" value="MethylDNA_cys_MeTrfase_DNA-bd"/>
</dbReference>
<evidence type="ECO:0000256" key="9">
    <source>
        <dbReference type="HAMAP-Rule" id="MF_00772"/>
    </source>
</evidence>
<dbReference type="GO" id="GO:0003908">
    <property type="term" value="F:methylated-DNA-[protein]-cysteine S-methyltransferase activity"/>
    <property type="evidence" value="ECO:0007669"/>
    <property type="project" value="UniProtKB-UniRule"/>
</dbReference>
<evidence type="ECO:0000256" key="5">
    <source>
        <dbReference type="ARBA" id="ARBA00022679"/>
    </source>
</evidence>
<dbReference type="SUPFAM" id="SSF53155">
    <property type="entry name" value="Methylated DNA-protein cysteine methyltransferase domain"/>
    <property type="match status" value="1"/>
</dbReference>
<dbReference type="STRING" id="1423802.FC56_GL001427"/>
<dbReference type="HAMAP" id="MF_00772">
    <property type="entry name" value="OGT"/>
    <property type="match status" value="1"/>
</dbReference>
<keyword evidence="12" id="KW-1185">Reference proteome</keyword>
<dbReference type="GO" id="GO:0005737">
    <property type="term" value="C:cytoplasm"/>
    <property type="evidence" value="ECO:0007669"/>
    <property type="project" value="UniProtKB-SubCell"/>
</dbReference>
<dbReference type="Pfam" id="PF01035">
    <property type="entry name" value="DNA_binding_1"/>
    <property type="match status" value="1"/>
</dbReference>
<dbReference type="PANTHER" id="PTHR10815">
    <property type="entry name" value="METHYLATED-DNA--PROTEIN-CYSTEINE METHYLTRANSFERASE"/>
    <property type="match status" value="1"/>
</dbReference>
<keyword evidence="4 9" id="KW-0489">Methyltransferase</keyword>
<evidence type="ECO:0000313" key="12">
    <source>
        <dbReference type="Proteomes" id="UP000051256"/>
    </source>
</evidence>
<dbReference type="Gene3D" id="3.30.160.70">
    <property type="entry name" value="Methylated DNA-protein cysteine methyltransferase domain"/>
    <property type="match status" value="1"/>
</dbReference>
<proteinExistence type="inferred from homology"/>
<dbReference type="InterPro" id="IPR036631">
    <property type="entry name" value="MGMT_N_sf"/>
</dbReference>
<dbReference type="PANTHER" id="PTHR10815:SF13">
    <property type="entry name" value="METHYLATED-DNA--PROTEIN-CYSTEINE METHYLTRANSFERASE"/>
    <property type="match status" value="1"/>
</dbReference>
<sequence>MKQLYWDSVEEEQKFFFTMTKRGVNFVSSPGRFLSEIYDFYPGQEYDLEYKYEEKQTKPVKEQLEEYLTGKREQFDVPLDLTDTGTEFQQQVWRAIQAIPYGQTITYKQLAEQVGRPEAVRAVGHAVAMNPLLILVPCHRVIKANGDLGKYRGGVAAKQKLLELEQTVITKKAAPRRLPLPHLSQLNRPGL</sequence>
<evidence type="ECO:0000256" key="4">
    <source>
        <dbReference type="ARBA" id="ARBA00022603"/>
    </source>
</evidence>
<dbReference type="RefSeq" id="WP_056977697.1">
    <property type="nucleotide sequence ID" value="NZ_AYZR01000004.1"/>
</dbReference>
<evidence type="ECO:0000256" key="1">
    <source>
        <dbReference type="ARBA" id="ARBA00001286"/>
    </source>
</evidence>
<keyword evidence="5 9" id="KW-0808">Transferase</keyword>
<feature type="domain" description="Methylated-DNA-[protein]-cysteine S-methyltransferase DNA binding" evidence="10">
    <location>
        <begin position="87"/>
        <end position="166"/>
    </location>
</feature>
<dbReference type="InterPro" id="IPR023546">
    <property type="entry name" value="MGMT"/>
</dbReference>
<evidence type="ECO:0000256" key="6">
    <source>
        <dbReference type="ARBA" id="ARBA00022763"/>
    </source>
</evidence>
<evidence type="ECO:0000256" key="8">
    <source>
        <dbReference type="ARBA" id="ARBA00049348"/>
    </source>
</evidence>
<comment type="similarity">
    <text evidence="2 9">Belongs to the MGMT family.</text>
</comment>
<comment type="function">
    <text evidence="9">Involved in the cellular defense against the biological effects of O6-methylguanine (O6-MeG) and O4-methylthymine (O4-MeT) in DNA. Repairs the methylated nucleobase in DNA by stoichiometrically transferring the methyl group to a cysteine residue in the enzyme. This is a suicide reaction: the enzyme is irreversibly inactivated.</text>
</comment>
<protein>
    <recommendedName>
        <fullName evidence="9">Methylated-DNA--protein-cysteine methyltransferase</fullName>
        <ecNumber evidence="9">2.1.1.63</ecNumber>
    </recommendedName>
    <alternativeName>
        <fullName evidence="9">6-O-methylguanine-DNA methyltransferase</fullName>
        <shortName evidence="9">MGMT</shortName>
    </alternativeName>
    <alternativeName>
        <fullName evidence="9">O-6-methylguanine-DNA-alkyltransferase</fullName>
    </alternativeName>
</protein>
<dbReference type="FunFam" id="1.10.10.10:FF:000214">
    <property type="entry name" value="Methylated-DNA--protein-cysteine methyltransferase"/>
    <property type="match status" value="1"/>
</dbReference>
<comment type="catalytic activity">
    <reaction evidence="8 9">
        <text>a 6-O-methyl-2'-deoxyguanosine in DNA + L-cysteinyl-[protein] = S-methyl-L-cysteinyl-[protein] + a 2'-deoxyguanosine in DNA</text>
        <dbReference type="Rhea" id="RHEA:24000"/>
        <dbReference type="Rhea" id="RHEA-COMP:10131"/>
        <dbReference type="Rhea" id="RHEA-COMP:10132"/>
        <dbReference type="Rhea" id="RHEA-COMP:11367"/>
        <dbReference type="Rhea" id="RHEA-COMP:11368"/>
        <dbReference type="ChEBI" id="CHEBI:29950"/>
        <dbReference type="ChEBI" id="CHEBI:82612"/>
        <dbReference type="ChEBI" id="CHEBI:85445"/>
        <dbReference type="ChEBI" id="CHEBI:85448"/>
        <dbReference type="EC" id="2.1.1.63"/>
    </reaction>
</comment>
<dbReference type="PATRIC" id="fig|1423802.4.peg.1445"/>
<dbReference type="SUPFAM" id="SSF46767">
    <property type="entry name" value="Methylated DNA-protein cysteine methyltransferase, C-terminal domain"/>
    <property type="match status" value="1"/>
</dbReference>
<dbReference type="GO" id="GO:0006307">
    <property type="term" value="P:DNA alkylation repair"/>
    <property type="evidence" value="ECO:0007669"/>
    <property type="project" value="UniProtKB-UniRule"/>
</dbReference>
<dbReference type="Gene3D" id="1.10.10.10">
    <property type="entry name" value="Winged helix-like DNA-binding domain superfamily/Winged helix DNA-binding domain"/>
    <property type="match status" value="1"/>
</dbReference>
<feature type="active site" description="Nucleophile; methyl group acceptor" evidence="9">
    <location>
        <position position="138"/>
    </location>
</feature>
<dbReference type="NCBIfam" id="TIGR00589">
    <property type="entry name" value="ogt"/>
    <property type="match status" value="1"/>
</dbReference>
<dbReference type="CDD" id="cd06445">
    <property type="entry name" value="ATase"/>
    <property type="match status" value="1"/>
</dbReference>
<dbReference type="AlphaFoldDB" id="A0A0R2D2I9"/>
<comment type="miscellaneous">
    <text evidence="9">This enzyme catalyzes only one turnover and therefore is not strictly catalytic. According to one definition, an enzyme is a biocatalyst that acts repeatedly and over many reaction cycles.</text>
</comment>
<keyword evidence="3 9" id="KW-0963">Cytoplasm</keyword>
<evidence type="ECO:0000256" key="3">
    <source>
        <dbReference type="ARBA" id="ARBA00022490"/>
    </source>
</evidence>
<dbReference type="InterPro" id="IPR036217">
    <property type="entry name" value="MethylDNA_cys_MeTrfase_DNAb"/>
</dbReference>
<dbReference type="EC" id="2.1.1.63" evidence="9"/>
<dbReference type="EMBL" id="AYZR01000004">
    <property type="protein sequence ID" value="KRM94470.1"/>
    <property type="molecule type" value="Genomic_DNA"/>
</dbReference>
<gene>
    <name evidence="11" type="ORF">FC56_GL001427</name>
</gene>
<comment type="caution">
    <text evidence="11">The sequence shown here is derived from an EMBL/GenBank/DDBJ whole genome shotgun (WGS) entry which is preliminary data.</text>
</comment>
<evidence type="ECO:0000256" key="2">
    <source>
        <dbReference type="ARBA" id="ARBA00008711"/>
    </source>
</evidence>
<organism evidence="11 12">
    <name type="scientific">Lentilactobacillus senioris DSM 24302 = JCM 17472</name>
    <dbReference type="NCBI Taxonomy" id="1423802"/>
    <lineage>
        <taxon>Bacteria</taxon>
        <taxon>Bacillati</taxon>
        <taxon>Bacillota</taxon>
        <taxon>Bacilli</taxon>
        <taxon>Lactobacillales</taxon>
        <taxon>Lactobacillaceae</taxon>
        <taxon>Lentilactobacillus</taxon>
    </lineage>
</organism>
<keyword evidence="7 9" id="KW-0234">DNA repair</keyword>